<dbReference type="Gene3D" id="3.40.50.720">
    <property type="entry name" value="NAD(P)-binding Rossmann-like Domain"/>
    <property type="match status" value="1"/>
</dbReference>
<dbReference type="EMBL" id="BART01017990">
    <property type="protein sequence ID" value="GAG84513.1"/>
    <property type="molecule type" value="Genomic_DNA"/>
</dbReference>
<dbReference type="InterPro" id="IPR032875">
    <property type="entry name" value="Succ_CoA_lig_flav_dom"/>
</dbReference>
<feature type="domain" description="CoA-binding" evidence="1">
    <location>
        <begin position="12"/>
        <end position="110"/>
    </location>
</feature>
<protein>
    <recommendedName>
        <fullName evidence="1">CoA-binding domain-containing protein</fullName>
    </recommendedName>
</protein>
<dbReference type="Pfam" id="PF13607">
    <property type="entry name" value="Succ_CoA_lig"/>
    <property type="match status" value="1"/>
</dbReference>
<proteinExistence type="predicted"/>
<dbReference type="SUPFAM" id="SSF51735">
    <property type="entry name" value="NAD(P)-binding Rossmann-fold domains"/>
    <property type="match status" value="1"/>
</dbReference>
<dbReference type="InterPro" id="IPR036291">
    <property type="entry name" value="NAD(P)-bd_dom_sf"/>
</dbReference>
<evidence type="ECO:0000313" key="2">
    <source>
        <dbReference type="EMBL" id="GAG84513.1"/>
    </source>
</evidence>
<dbReference type="SMART" id="SM00881">
    <property type="entry name" value="CoA_binding"/>
    <property type="match status" value="1"/>
</dbReference>
<dbReference type="Gene3D" id="3.40.50.261">
    <property type="entry name" value="Succinyl-CoA synthetase domains"/>
    <property type="match status" value="1"/>
</dbReference>
<feature type="non-terminal residue" evidence="2">
    <location>
        <position position="297"/>
    </location>
</feature>
<feature type="non-terminal residue" evidence="2">
    <location>
        <position position="1"/>
    </location>
</feature>
<dbReference type="AlphaFoldDB" id="X1BKB9"/>
<accession>X1BKB9</accession>
<organism evidence="2">
    <name type="scientific">marine sediment metagenome</name>
    <dbReference type="NCBI Taxonomy" id="412755"/>
    <lineage>
        <taxon>unclassified sequences</taxon>
        <taxon>metagenomes</taxon>
        <taxon>ecological metagenomes</taxon>
    </lineage>
</organism>
<dbReference type="PANTHER" id="PTHR42793">
    <property type="entry name" value="COA BINDING DOMAIN CONTAINING PROTEIN"/>
    <property type="match status" value="1"/>
</dbReference>
<dbReference type="InterPro" id="IPR016102">
    <property type="entry name" value="Succinyl-CoA_synth-like"/>
</dbReference>
<gene>
    <name evidence="2" type="ORF">S01H4_34055</name>
</gene>
<dbReference type="SUPFAM" id="SSF52210">
    <property type="entry name" value="Succinyl-CoA synthetase domains"/>
    <property type="match status" value="1"/>
</dbReference>
<evidence type="ECO:0000259" key="1">
    <source>
        <dbReference type="SMART" id="SM00881"/>
    </source>
</evidence>
<sequence length="297" mass="32781">NDNLPEIKDISFLPEIRNMAIIGASKSRNFFFVRAHQENFKRKIFVINPNLKKIPGFDDGTQGKIFPSIKDVPDPVDFAFIAVAKEQILVVIDECVEKGVKLVSIFTSEFSDSGTEEGIQLEKDLIKHAKNKVRILGPNGMGLYYPKKGIAWRLGFPSKSGRIGLICQSGGLANLVIFMAKELNLTFSKIFSFGNGADLDFIDLLAHLSQDDETDYIIAYLEGIKEGRGRVLRKVLEKNKKPILLLKGGVSATGQIAAKTHTAAIAGRNEIWDGLFKQFGVVQVETLTELLCGALIL</sequence>
<dbReference type="PANTHER" id="PTHR42793:SF1">
    <property type="entry name" value="PEPTIDYL-LYSINE N-ACETYLTRANSFERASE PATZ"/>
    <property type="match status" value="1"/>
</dbReference>
<dbReference type="InterPro" id="IPR003781">
    <property type="entry name" value="CoA-bd"/>
</dbReference>
<reference evidence="2" key="1">
    <citation type="journal article" date="2014" name="Front. Microbiol.">
        <title>High frequency of phylogenetically diverse reductive dehalogenase-homologous genes in deep subseafloor sedimentary metagenomes.</title>
        <authorList>
            <person name="Kawai M."/>
            <person name="Futagami T."/>
            <person name="Toyoda A."/>
            <person name="Takaki Y."/>
            <person name="Nishi S."/>
            <person name="Hori S."/>
            <person name="Arai W."/>
            <person name="Tsubouchi T."/>
            <person name="Morono Y."/>
            <person name="Uchiyama I."/>
            <person name="Ito T."/>
            <person name="Fujiyama A."/>
            <person name="Inagaki F."/>
            <person name="Takami H."/>
        </authorList>
    </citation>
    <scope>NUCLEOTIDE SEQUENCE</scope>
    <source>
        <strain evidence="2">Expedition CK06-06</strain>
    </source>
</reference>
<dbReference type="Pfam" id="PF13380">
    <property type="entry name" value="CoA_binding_2"/>
    <property type="match status" value="1"/>
</dbReference>
<comment type="caution">
    <text evidence="2">The sequence shown here is derived from an EMBL/GenBank/DDBJ whole genome shotgun (WGS) entry which is preliminary data.</text>
</comment>
<name>X1BKB9_9ZZZZ</name>